<evidence type="ECO:0000313" key="1">
    <source>
        <dbReference type="EMBL" id="VWB34044.1"/>
    </source>
</evidence>
<dbReference type="AlphaFoldDB" id="A0A6P2ISM8"/>
<gene>
    <name evidence="1" type="ORF">BLA13014_01353</name>
</gene>
<organism evidence="1 2">
    <name type="scientific">Burkholderia aenigmatica</name>
    <dbReference type="NCBI Taxonomy" id="2015348"/>
    <lineage>
        <taxon>Bacteria</taxon>
        <taxon>Pseudomonadati</taxon>
        <taxon>Pseudomonadota</taxon>
        <taxon>Betaproteobacteria</taxon>
        <taxon>Burkholderiales</taxon>
        <taxon>Burkholderiaceae</taxon>
        <taxon>Burkholderia</taxon>
        <taxon>Burkholderia cepacia complex</taxon>
    </lineage>
</organism>
<sequence length="42" mass="4772">MEPLQVIHGLKVWSKIMLSLPSRRESSLSAREVPIALTIQQK</sequence>
<accession>A0A6P2ISM8</accession>
<name>A0A6P2ISM8_9BURK</name>
<dbReference type="Proteomes" id="UP000494261">
    <property type="component" value="Unassembled WGS sequence"/>
</dbReference>
<protein>
    <submittedName>
        <fullName evidence="1">Uncharacterized protein</fullName>
    </submittedName>
</protein>
<dbReference type="EMBL" id="CABVQC010000006">
    <property type="protein sequence ID" value="VWB34044.1"/>
    <property type="molecule type" value="Genomic_DNA"/>
</dbReference>
<evidence type="ECO:0000313" key="2">
    <source>
        <dbReference type="Proteomes" id="UP000494261"/>
    </source>
</evidence>
<proteinExistence type="predicted"/>
<reference evidence="1 2" key="1">
    <citation type="submission" date="2019-09" db="EMBL/GenBank/DDBJ databases">
        <authorList>
            <person name="Depoorter E."/>
        </authorList>
    </citation>
    <scope>NUCLEOTIDE SEQUENCE [LARGE SCALE GENOMIC DNA]</scope>
    <source>
        <strain evidence="1">LMG 13014</strain>
    </source>
</reference>